<dbReference type="RefSeq" id="XP_020431940.1">
    <property type="nucleotide sequence ID" value="XM_020577492.1"/>
</dbReference>
<dbReference type="InterPro" id="IPR015915">
    <property type="entry name" value="Kelch-typ_b-propeller"/>
</dbReference>
<gene>
    <name evidence="1" type="ORF">PPL_06638</name>
</gene>
<name>D3BFA5_HETP5</name>
<dbReference type="EMBL" id="ADBJ01000031">
    <property type="protein sequence ID" value="EFA79819.1"/>
    <property type="molecule type" value="Genomic_DNA"/>
</dbReference>
<keyword evidence="2" id="KW-1185">Reference proteome</keyword>
<protein>
    <submittedName>
        <fullName evidence="1">Uncharacterized protein</fullName>
    </submittedName>
</protein>
<dbReference type="AlphaFoldDB" id="D3BFA5"/>
<dbReference type="InterPro" id="IPR011043">
    <property type="entry name" value="Gal_Oxase/kelch_b-propeller"/>
</dbReference>
<evidence type="ECO:0000313" key="1">
    <source>
        <dbReference type="EMBL" id="EFA79819.1"/>
    </source>
</evidence>
<dbReference type="InParanoid" id="D3BFA5"/>
<evidence type="ECO:0000313" key="2">
    <source>
        <dbReference type="Proteomes" id="UP000001396"/>
    </source>
</evidence>
<dbReference type="Proteomes" id="UP000001396">
    <property type="component" value="Unassembled WGS sequence"/>
</dbReference>
<organism evidence="1 2">
    <name type="scientific">Heterostelium pallidum (strain ATCC 26659 / Pp 5 / PN500)</name>
    <name type="common">Cellular slime mold</name>
    <name type="synonym">Polysphondylium pallidum</name>
    <dbReference type="NCBI Taxonomy" id="670386"/>
    <lineage>
        <taxon>Eukaryota</taxon>
        <taxon>Amoebozoa</taxon>
        <taxon>Evosea</taxon>
        <taxon>Eumycetozoa</taxon>
        <taxon>Dictyostelia</taxon>
        <taxon>Acytosteliales</taxon>
        <taxon>Acytosteliaceae</taxon>
        <taxon>Heterostelium</taxon>
    </lineage>
</organism>
<dbReference type="SUPFAM" id="SSF50965">
    <property type="entry name" value="Galactose oxidase, central domain"/>
    <property type="match status" value="1"/>
</dbReference>
<proteinExistence type="predicted"/>
<accession>D3BFA5</accession>
<dbReference type="GeneID" id="31362120"/>
<dbReference type="Gene3D" id="2.120.10.80">
    <property type="entry name" value="Kelch-type beta propeller"/>
    <property type="match status" value="1"/>
</dbReference>
<comment type="caution">
    <text evidence="1">The sequence shown here is derived from an EMBL/GenBank/DDBJ whole genome shotgun (WGS) entry which is preliminary data.</text>
</comment>
<reference evidence="1 2" key="1">
    <citation type="journal article" date="2011" name="Genome Res.">
        <title>Phylogeny-wide analysis of social amoeba genomes highlights ancient origins for complex intercellular communication.</title>
        <authorList>
            <person name="Heidel A.J."/>
            <person name="Lawal H.M."/>
            <person name="Felder M."/>
            <person name="Schilde C."/>
            <person name="Helps N.R."/>
            <person name="Tunggal B."/>
            <person name="Rivero F."/>
            <person name="John U."/>
            <person name="Schleicher M."/>
            <person name="Eichinger L."/>
            <person name="Platzer M."/>
            <person name="Noegel A.A."/>
            <person name="Schaap P."/>
            <person name="Gloeckner G."/>
        </authorList>
    </citation>
    <scope>NUCLEOTIDE SEQUENCE [LARGE SCALE GENOMIC DNA]</scope>
    <source>
        <strain evidence="2">ATCC 26659 / Pp 5 / PN500</strain>
    </source>
</reference>
<sequence>MKICTIIHNNKHPDHVNQYDHIDDIRQSLNNLYLSILDNVNNNKNKNNSSSISSISSIDNNFNDINNNDMPVESKINFTINSIWESLRSSTSVYDSLTTAENEIKQYFEQIHTFLINEEHRLKKPIINQKDAIIDQIDNNINHLKHLINIININNNIEHACGNGNDNDVDNTETPVKIPDITDLYSTTTIMNSIALSSSLQSFIKDNNRLFLNNNNNYFDIDESLKQNNNDSSSLLYDIIYKYNCHFTPTTTLLSTLPPANYLLSIEPPDLDQLKLTIEQSIQLERIEIKPITKTRTMTTTKTTENENKTQYIFSTHDKNGATLINLSQNDSIEQFDVDYNFYGATIIPVGQDIYVFGGAHNQKKWMKFSMRSRSFEIIGDIEGIDGGFSISACYDGRDHIYLLNGANQRGKIDRFNIQTMKFERYHILPEGHGQRSSMIFKGSLYSINYDTNKMLQLNMVNREITYHLIDIKSYSACNDNNGNFYISDCPKRSDDIKRFVKFNVERKRSVDLNPIPISNDILMYHRESQTSSYVYSITGTEHGNFKYSIETNQYVPFFQQDEFKRVWCPSTSISVIQEEDDDYNNNNNL</sequence>